<sequence length="778" mass="89381">MGRHWGSADCSIFKVVEKEGDTELDCPRFGSNVTISYENPPHVSGIDISKRTKLIVQTPSSFVLGMADNEVDRNVEEAVKSMYIGEKSRFTFIITIEEKLEGVPLKNWSHERKLGFSKDLLSSGTSLFKEFHTVDAFHNYRKAAALMALHQSNSECKKLYWNSVSNIVACHFRWRNFNRVVELASVILKDDNPQNLKRDLKKVLELEPENKAAQEKLQVLRTKVKNYNEKMSKLLMKGLINLHNITINRPYAAIILNTPIDPVEETIYSFWKKASFRATVDGGTDRWKEFETLSYYKSRGISSIVHTPDQDFTDFTKCLIEIKKRRQDLKSFFVHVQHSGRLDQIFDSSIYLVNSNSISWLLNPGESRIEYIPNKNKTYVGLIPIGTPIDSISTTGLRWNLDNGRLAFGELVSTSNEVDGNGLMIIKTSGDLLLNIRGMVAKKEKNLLALTHRGLIQEIFPSDDVDKVASYLLEKPRTVYAGFDPTASSLHEEQLVESEIQVAKKEERSLLSEETVEKNVEGISQNIQNIFNNYKKYFSHKQEELEPLILLDNDNWYRKMNVVDFMTNVGRHMRVCRMLSRQNTFQAYDWLYLLQNYDCRFQIGGSDQMVRRVRQTDQQAAKLLPLFTFRPLKEINDLIESGTVRKMQSALAEDITLLVHGQEGLEKALKTTQIIFHNDLNALSEINALDLKDIFKQAPYIRLLYENGISVLDLAKKINCFRSEADAIRVVSAGGFYINHERKSNIDEIILPEYQILKNNVSLVRVGKRNYFIIEWTL</sequence>
<dbReference type="CDD" id="cd07995">
    <property type="entry name" value="TPK"/>
    <property type="match status" value="1"/>
</dbReference>
<dbReference type="Gene3D" id="3.40.50.620">
    <property type="entry name" value="HUPs"/>
    <property type="match status" value="2"/>
</dbReference>
<dbReference type="SUPFAM" id="SSF52374">
    <property type="entry name" value="Nucleotidylyl transferase"/>
    <property type="match status" value="1"/>
</dbReference>
<dbReference type="InterPro" id="IPR024088">
    <property type="entry name" value="Tyr-tRNA-ligase_bac-type"/>
</dbReference>
<organism evidence="8 9">
    <name type="scientific">Lepeophtheirus salmonis</name>
    <name type="common">Salmon louse</name>
    <name type="synonym">Caligus salmonis</name>
    <dbReference type="NCBI Taxonomy" id="72036"/>
    <lineage>
        <taxon>Eukaryota</taxon>
        <taxon>Metazoa</taxon>
        <taxon>Ecdysozoa</taxon>
        <taxon>Arthropoda</taxon>
        <taxon>Crustacea</taxon>
        <taxon>Multicrustacea</taxon>
        <taxon>Hexanauplia</taxon>
        <taxon>Copepoda</taxon>
        <taxon>Siphonostomatoida</taxon>
        <taxon>Caligidae</taxon>
        <taxon>Lepeophtheirus</taxon>
    </lineage>
</organism>
<dbReference type="GO" id="GO:0005739">
    <property type="term" value="C:mitochondrion"/>
    <property type="evidence" value="ECO:0007669"/>
    <property type="project" value="TreeGrafter"/>
</dbReference>
<dbReference type="InterPro" id="IPR007371">
    <property type="entry name" value="TPK_catalytic"/>
</dbReference>
<accession>A0A7R8CPY7</accession>
<dbReference type="AlphaFoldDB" id="A0A7R8CPY7"/>
<dbReference type="GO" id="GO:0016301">
    <property type="term" value="F:kinase activity"/>
    <property type="evidence" value="ECO:0007669"/>
    <property type="project" value="UniProtKB-KW"/>
</dbReference>
<dbReference type="SMART" id="SM00983">
    <property type="entry name" value="TPK_B1_binding"/>
    <property type="match status" value="1"/>
</dbReference>
<dbReference type="InterPro" id="IPR011990">
    <property type="entry name" value="TPR-like_helical_dom_sf"/>
</dbReference>
<evidence type="ECO:0000259" key="7">
    <source>
        <dbReference type="SMART" id="SM00983"/>
    </source>
</evidence>
<feature type="domain" description="Thiamin pyrophosphokinase thiamin-binding" evidence="7">
    <location>
        <begin position="365"/>
        <end position="433"/>
    </location>
</feature>
<dbReference type="GO" id="GO:0009229">
    <property type="term" value="P:thiamine diphosphate biosynthetic process"/>
    <property type="evidence" value="ECO:0007669"/>
    <property type="project" value="InterPro"/>
</dbReference>
<evidence type="ECO:0000313" key="9">
    <source>
        <dbReference type="Proteomes" id="UP000675881"/>
    </source>
</evidence>
<dbReference type="InterPro" id="IPR036759">
    <property type="entry name" value="TPK_catalytic_sf"/>
</dbReference>
<dbReference type="SUPFAM" id="SSF63862">
    <property type="entry name" value="Thiamin pyrophosphokinase, substrate-binding domain"/>
    <property type="match status" value="1"/>
</dbReference>
<evidence type="ECO:0000256" key="4">
    <source>
        <dbReference type="ARBA" id="ARBA00022840"/>
    </source>
</evidence>
<dbReference type="Gene3D" id="3.10.290.10">
    <property type="entry name" value="RNA-binding S4 domain"/>
    <property type="match status" value="1"/>
</dbReference>
<dbReference type="Pfam" id="PF04265">
    <property type="entry name" value="TPK_B1_binding"/>
    <property type="match status" value="1"/>
</dbReference>
<name>A0A7R8CPY7_LEPSM</name>
<dbReference type="InterPro" id="IPR007373">
    <property type="entry name" value="Thiamin_PyroPKinase_B1-bd"/>
</dbReference>
<gene>
    <name evidence="8" type="ORF">LSAA_8091</name>
</gene>
<evidence type="ECO:0000256" key="5">
    <source>
        <dbReference type="ARBA" id="ARBA00033323"/>
    </source>
</evidence>
<dbReference type="InterPro" id="IPR036371">
    <property type="entry name" value="TPK_B1-bd_sf"/>
</dbReference>
<dbReference type="GO" id="GO:0030975">
    <property type="term" value="F:thiamine binding"/>
    <property type="evidence" value="ECO:0007669"/>
    <property type="project" value="InterPro"/>
</dbReference>
<dbReference type="GO" id="GO:0004831">
    <property type="term" value="F:tyrosine-tRNA ligase activity"/>
    <property type="evidence" value="ECO:0007669"/>
    <property type="project" value="UniProtKB-EC"/>
</dbReference>
<dbReference type="GO" id="GO:0005524">
    <property type="term" value="F:ATP binding"/>
    <property type="evidence" value="ECO:0007669"/>
    <property type="project" value="UniProtKB-KW"/>
</dbReference>
<proteinExistence type="predicted"/>
<evidence type="ECO:0000256" key="2">
    <source>
        <dbReference type="ARBA" id="ARBA00022741"/>
    </source>
</evidence>
<dbReference type="Gene3D" id="1.25.40.10">
    <property type="entry name" value="Tetratricopeptide repeat domain"/>
    <property type="match status" value="1"/>
</dbReference>
<keyword evidence="2" id="KW-0547">Nucleotide-binding</keyword>
<dbReference type="GO" id="GO:0003723">
    <property type="term" value="F:RNA binding"/>
    <property type="evidence" value="ECO:0007669"/>
    <property type="project" value="InterPro"/>
</dbReference>
<evidence type="ECO:0000256" key="6">
    <source>
        <dbReference type="ARBA" id="ARBA00048248"/>
    </source>
</evidence>
<dbReference type="EMBL" id="HG994582">
    <property type="protein sequence ID" value="CAF2890166.1"/>
    <property type="molecule type" value="Genomic_DNA"/>
</dbReference>
<dbReference type="InterPro" id="IPR036986">
    <property type="entry name" value="S4_RNA-bd_sf"/>
</dbReference>
<keyword evidence="1" id="KW-0808">Transferase</keyword>
<comment type="catalytic activity">
    <reaction evidence="6">
        <text>tRNA(Tyr) + L-tyrosine + ATP = L-tyrosyl-tRNA(Tyr) + AMP + diphosphate + H(+)</text>
        <dbReference type="Rhea" id="RHEA:10220"/>
        <dbReference type="Rhea" id="RHEA-COMP:9706"/>
        <dbReference type="Rhea" id="RHEA-COMP:9707"/>
        <dbReference type="ChEBI" id="CHEBI:15378"/>
        <dbReference type="ChEBI" id="CHEBI:30616"/>
        <dbReference type="ChEBI" id="CHEBI:33019"/>
        <dbReference type="ChEBI" id="CHEBI:58315"/>
        <dbReference type="ChEBI" id="CHEBI:78442"/>
        <dbReference type="ChEBI" id="CHEBI:78536"/>
        <dbReference type="ChEBI" id="CHEBI:456215"/>
        <dbReference type="EC" id="6.1.1.1"/>
    </reaction>
</comment>
<dbReference type="Pfam" id="PF18023">
    <property type="entry name" value="FKBP_N_2"/>
    <property type="match status" value="1"/>
</dbReference>
<dbReference type="GO" id="GO:0043039">
    <property type="term" value="P:tRNA aminoacylation"/>
    <property type="evidence" value="ECO:0007669"/>
    <property type="project" value="TreeGrafter"/>
</dbReference>
<protein>
    <recommendedName>
        <fullName evidence="5">Tyrosyl-tRNA synthetase</fullName>
    </recommendedName>
</protein>
<reference evidence="8" key="1">
    <citation type="submission" date="2021-02" db="EMBL/GenBank/DDBJ databases">
        <authorList>
            <person name="Bekaert M."/>
        </authorList>
    </citation>
    <scope>NUCLEOTIDE SEQUENCE</scope>
    <source>
        <strain evidence="8">IoA-00</strain>
    </source>
</reference>
<dbReference type="Pfam" id="PF04263">
    <property type="entry name" value="TPK_catalytic"/>
    <property type="match status" value="1"/>
</dbReference>
<dbReference type="PANTHER" id="PTHR11766:SF0">
    <property type="entry name" value="TYROSINE--TRNA LIGASE, MITOCHONDRIAL"/>
    <property type="match status" value="1"/>
</dbReference>
<dbReference type="GO" id="GO:0004788">
    <property type="term" value="F:thiamine diphosphokinase activity"/>
    <property type="evidence" value="ECO:0007669"/>
    <property type="project" value="InterPro"/>
</dbReference>
<dbReference type="GO" id="GO:0005829">
    <property type="term" value="C:cytosol"/>
    <property type="evidence" value="ECO:0007669"/>
    <property type="project" value="TreeGrafter"/>
</dbReference>
<evidence type="ECO:0000256" key="3">
    <source>
        <dbReference type="ARBA" id="ARBA00022777"/>
    </source>
</evidence>
<dbReference type="Gene3D" id="3.40.50.10240">
    <property type="entry name" value="Thiamin pyrophosphokinase, catalytic domain"/>
    <property type="match status" value="1"/>
</dbReference>
<dbReference type="SUPFAM" id="SSF48452">
    <property type="entry name" value="TPR-like"/>
    <property type="match status" value="1"/>
</dbReference>
<keyword evidence="4" id="KW-0067">ATP-binding</keyword>
<dbReference type="PANTHER" id="PTHR11766">
    <property type="entry name" value="TYROSYL-TRNA SYNTHETASE"/>
    <property type="match status" value="1"/>
</dbReference>
<dbReference type="SUPFAM" id="SSF55174">
    <property type="entry name" value="Alpha-L RNA-binding motif"/>
    <property type="match status" value="1"/>
</dbReference>
<dbReference type="InterPro" id="IPR014729">
    <property type="entry name" value="Rossmann-like_a/b/a_fold"/>
</dbReference>
<keyword evidence="9" id="KW-1185">Reference proteome</keyword>
<dbReference type="InterPro" id="IPR006282">
    <property type="entry name" value="Thi_PPkinase"/>
</dbReference>
<dbReference type="GO" id="GO:0006772">
    <property type="term" value="P:thiamine metabolic process"/>
    <property type="evidence" value="ECO:0007669"/>
    <property type="project" value="InterPro"/>
</dbReference>
<dbReference type="InterPro" id="IPR040478">
    <property type="entry name" value="FKBP_N_2"/>
</dbReference>
<dbReference type="SUPFAM" id="SSF63999">
    <property type="entry name" value="Thiamin pyrophosphokinase, catalytic domain"/>
    <property type="match status" value="1"/>
</dbReference>
<evidence type="ECO:0000313" key="8">
    <source>
        <dbReference type="EMBL" id="CAF2890166.1"/>
    </source>
</evidence>
<evidence type="ECO:0000256" key="1">
    <source>
        <dbReference type="ARBA" id="ARBA00022679"/>
    </source>
</evidence>
<dbReference type="OrthoDB" id="337870at2759"/>
<dbReference type="Proteomes" id="UP000675881">
    <property type="component" value="Chromosome 3"/>
</dbReference>
<keyword evidence="8" id="KW-0436">Ligase</keyword>
<keyword evidence="3" id="KW-0418">Kinase</keyword>